<dbReference type="EMBL" id="PYLS01000006">
    <property type="protein sequence ID" value="PST82070.1"/>
    <property type="molecule type" value="Genomic_DNA"/>
</dbReference>
<dbReference type="AlphaFoldDB" id="A0A2T3HI16"/>
<organism evidence="2 3">
    <name type="scientific">Pedobacter yulinensis</name>
    <dbReference type="NCBI Taxonomy" id="2126353"/>
    <lineage>
        <taxon>Bacteria</taxon>
        <taxon>Pseudomonadati</taxon>
        <taxon>Bacteroidota</taxon>
        <taxon>Sphingobacteriia</taxon>
        <taxon>Sphingobacteriales</taxon>
        <taxon>Sphingobacteriaceae</taxon>
        <taxon>Pedobacter</taxon>
    </lineage>
</organism>
<dbReference type="Gene3D" id="2.60.120.200">
    <property type="match status" value="1"/>
</dbReference>
<dbReference type="Pfam" id="PF13385">
    <property type="entry name" value="Laminin_G_3"/>
    <property type="match status" value="1"/>
</dbReference>
<feature type="domain" description="DUF4983" evidence="1">
    <location>
        <begin position="474"/>
        <end position="563"/>
    </location>
</feature>
<dbReference type="InterPro" id="IPR013320">
    <property type="entry name" value="ConA-like_dom_sf"/>
</dbReference>
<protein>
    <recommendedName>
        <fullName evidence="1">DUF4983 domain-containing protein</fullName>
    </recommendedName>
</protein>
<name>A0A2T3HI16_9SPHI</name>
<dbReference type="GO" id="GO:0004553">
    <property type="term" value="F:hydrolase activity, hydrolyzing O-glycosyl compounds"/>
    <property type="evidence" value="ECO:0007669"/>
    <property type="project" value="UniProtKB-ARBA"/>
</dbReference>
<dbReference type="PROSITE" id="PS51257">
    <property type="entry name" value="PROKAR_LIPOPROTEIN"/>
    <property type="match status" value="1"/>
</dbReference>
<keyword evidence="3" id="KW-1185">Reference proteome</keyword>
<dbReference type="Proteomes" id="UP000240912">
    <property type="component" value="Unassembled WGS sequence"/>
</dbReference>
<dbReference type="Gene3D" id="3.40.720.10">
    <property type="entry name" value="Alkaline Phosphatase, subunit A"/>
    <property type="match status" value="1"/>
</dbReference>
<dbReference type="Pfam" id="PF16356">
    <property type="entry name" value="DUF4983"/>
    <property type="match status" value="1"/>
</dbReference>
<evidence type="ECO:0000313" key="3">
    <source>
        <dbReference type="Proteomes" id="UP000240912"/>
    </source>
</evidence>
<dbReference type="SUPFAM" id="SSF49899">
    <property type="entry name" value="Concanavalin A-like lectins/glucanases"/>
    <property type="match status" value="1"/>
</dbReference>
<proteinExistence type="predicted"/>
<sequence length="565" mass="63265">MKKFHSYHLLVFLGLTVLGTIFSCNKGFDRMIEERENLDTATARFGNRKVLYLIVDGARGQSVLEANTPNIDAVLPQSIYSWVSLSDPDSTRNVSNWANMLTGVKKEKHKILNENLTGADLQNYPAVLKRIKETRAQTRIVSHSSSAVFNKLVADADQKDVQPTDAAVKNAVISSLSTDTAAVIIGNFTSVYNAGQQSGFDNSFAPYKAAIETFDGYVGEILTALKKRSTFADEQWLVVIASSGGGKYQLPANQDDQTVFSNTAANTFVIYHSPGYKQRIVAKPFTGNRYLGKTVRLKGKDVRAQIDSAEAYNLTDTSTFTIELKVKKNQEIFNWPSILGKRGEWSSGHPTTGWVIYLEDKYWYFEWRGSKNTGDYRQCRGGDLKANRWEHISVKCEKRGTQYFIRTYTNGSFNTELEITNSGTLANNNPLKLGYLNGNGHGEPDVYVSDIRFFRTSVPEATISRYSCETSIDQSHPYWSFIAGYWPATDGNGSKMVDLSPQARDFNLLGNPAWENFNDLMCPPSTETLALLVPQTADIPAQIINWLKIPSKQSWQLDGRVWLDQ</sequence>
<evidence type="ECO:0000259" key="1">
    <source>
        <dbReference type="Pfam" id="PF16356"/>
    </source>
</evidence>
<dbReference type="GO" id="GO:0005975">
    <property type="term" value="P:carbohydrate metabolic process"/>
    <property type="evidence" value="ECO:0007669"/>
    <property type="project" value="UniProtKB-ARBA"/>
</dbReference>
<comment type="caution">
    <text evidence="2">The sequence shown here is derived from an EMBL/GenBank/DDBJ whole genome shotgun (WGS) entry which is preliminary data.</text>
</comment>
<reference evidence="2 3" key="1">
    <citation type="submission" date="2018-03" db="EMBL/GenBank/DDBJ databases">
        <authorList>
            <person name="Keele B.F."/>
        </authorList>
    </citation>
    <scope>NUCLEOTIDE SEQUENCE [LARGE SCALE GENOMIC DNA]</scope>
    <source>
        <strain evidence="2 3">YL28-9</strain>
    </source>
</reference>
<dbReference type="SUPFAM" id="SSF53649">
    <property type="entry name" value="Alkaline phosphatase-like"/>
    <property type="match status" value="1"/>
</dbReference>
<dbReference type="OrthoDB" id="279982at2"/>
<evidence type="ECO:0000313" key="2">
    <source>
        <dbReference type="EMBL" id="PST82070.1"/>
    </source>
</evidence>
<dbReference type="InterPro" id="IPR017850">
    <property type="entry name" value="Alkaline_phosphatase_core_sf"/>
</dbReference>
<accession>A0A2T3HI16</accession>
<dbReference type="RefSeq" id="WP_107216192.1">
    <property type="nucleotide sequence ID" value="NZ_KZ686270.1"/>
</dbReference>
<dbReference type="InterPro" id="IPR032309">
    <property type="entry name" value="DUF4983"/>
</dbReference>
<gene>
    <name evidence="2" type="ORF">C7T94_14780</name>
</gene>